<dbReference type="GO" id="GO:0009294">
    <property type="term" value="P:DNA-mediated transformation"/>
    <property type="evidence" value="ECO:0007669"/>
    <property type="project" value="InterPro"/>
</dbReference>
<dbReference type="Pfam" id="PF17782">
    <property type="entry name" value="WHD_DprA"/>
    <property type="match status" value="1"/>
</dbReference>
<dbReference type="EMBL" id="LKHV02000001">
    <property type="protein sequence ID" value="MCS5707297.1"/>
    <property type="molecule type" value="Genomic_DNA"/>
</dbReference>
<dbReference type="AlphaFoldDB" id="A0A0Q9YQS2"/>
<evidence type="ECO:0000313" key="5">
    <source>
        <dbReference type="EMBL" id="MCS5707297.1"/>
    </source>
</evidence>
<dbReference type="PANTHER" id="PTHR43022">
    <property type="entry name" value="PROTEIN SMF"/>
    <property type="match status" value="1"/>
</dbReference>
<name>A0A0Q9YQS2_9GAMM</name>
<evidence type="ECO:0000313" key="6">
    <source>
        <dbReference type="Proteomes" id="UP000051494"/>
    </source>
</evidence>
<organism evidence="4">
    <name type="scientific">Candidatus Berkiella cookevillensis</name>
    <dbReference type="NCBI Taxonomy" id="437022"/>
    <lineage>
        <taxon>Bacteria</taxon>
        <taxon>Pseudomonadati</taxon>
        <taxon>Pseudomonadota</taxon>
        <taxon>Gammaproteobacteria</taxon>
        <taxon>Candidatus Berkiellales</taxon>
        <taxon>Candidatus Berkiellaceae</taxon>
        <taxon>Candidatus Berkiella</taxon>
    </lineage>
</organism>
<reference evidence="4" key="1">
    <citation type="submission" date="2015-09" db="EMBL/GenBank/DDBJ databases">
        <title>Draft Genome Sequences of Two Novel Amoeba-resistant Intranuclear Bacteria, Candidatus Berkiella cookevillensis and Candidatus Berkiella aquae.</title>
        <authorList>
            <person name="Mehari Y.T."/>
            <person name="Arivett B.A."/>
            <person name="Farone A.L."/>
            <person name="Gunderson J.H."/>
            <person name="Farone M.B."/>
        </authorList>
    </citation>
    <scope>NUCLEOTIDE SEQUENCE [LARGE SCALE GENOMIC DNA]</scope>
    <source>
        <strain evidence="4">CC99</strain>
    </source>
</reference>
<dbReference type="SUPFAM" id="SSF102405">
    <property type="entry name" value="MCP/YpsA-like"/>
    <property type="match status" value="1"/>
</dbReference>
<dbReference type="InterPro" id="IPR003488">
    <property type="entry name" value="DprA"/>
</dbReference>
<comment type="caution">
    <text evidence="4">The sequence shown here is derived from an EMBL/GenBank/DDBJ whole genome shotgun (WGS) entry which is preliminary data.</text>
</comment>
<proteinExistence type="inferred from homology"/>
<dbReference type="STRING" id="437022.CC99x_01320"/>
<evidence type="ECO:0000259" key="3">
    <source>
        <dbReference type="Pfam" id="PF17782"/>
    </source>
</evidence>
<feature type="domain" description="DprA winged helix" evidence="3">
    <location>
        <begin position="333"/>
        <end position="385"/>
    </location>
</feature>
<evidence type="ECO:0000259" key="2">
    <source>
        <dbReference type="Pfam" id="PF02481"/>
    </source>
</evidence>
<dbReference type="NCBIfam" id="TIGR00732">
    <property type="entry name" value="dprA"/>
    <property type="match status" value="1"/>
</dbReference>
<protein>
    <submittedName>
        <fullName evidence="5">DNA-processing protein DprA</fullName>
    </submittedName>
</protein>
<gene>
    <name evidence="5" type="primary">dprA</name>
    <name evidence="5" type="ORF">CC99x_000105</name>
    <name evidence="4" type="ORF">CC99x_01320</name>
</gene>
<dbReference type="RefSeq" id="WP_057624424.1">
    <property type="nucleotide sequence ID" value="NZ_LKHV02000001.1"/>
</dbReference>
<reference evidence="5" key="3">
    <citation type="submission" date="2021-06" db="EMBL/GenBank/DDBJ databases">
        <title>Genomic Description and Analysis of Intracellular Bacteria, Candidatus Berkiella cookevillensis and Candidatus Berkiella aquae.</title>
        <authorList>
            <person name="Kidane D.T."/>
            <person name="Mehari Y.T."/>
            <person name="Rice F.C."/>
            <person name="Arivett B.A."/>
            <person name="Farone A.L."/>
            <person name="Berk S.G."/>
            <person name="Farone M.B."/>
        </authorList>
    </citation>
    <scope>NUCLEOTIDE SEQUENCE</scope>
    <source>
        <strain evidence="5">CC99</strain>
    </source>
</reference>
<dbReference type="Gene3D" id="1.10.10.10">
    <property type="entry name" value="Winged helix-like DNA-binding domain superfamily/Winged helix DNA-binding domain"/>
    <property type="match status" value="1"/>
</dbReference>
<dbReference type="Pfam" id="PF02481">
    <property type="entry name" value="DNA_processg_A"/>
    <property type="match status" value="1"/>
</dbReference>
<dbReference type="EMBL" id="LKHV01000005">
    <property type="protein sequence ID" value="KRG18839.1"/>
    <property type="molecule type" value="Genomic_DNA"/>
</dbReference>
<sequence>MKLQTTVEVDVKVRDLPFWLALNRYPGFGPQKFKKLCALSACLSDWFINDRPTAQFTEWLRSNRLPLVEMDWKGVEKDLAWALKADCHILRLTDSDYPKRLRHIPSPPPVLFVKGNVALLEQPQIGMVGSRHPTQEGLENAFQFAKQLSHWGLIVTSGLAQGIDGACHKGALQGKSPTIAVLGNGLNEIYPKKHHPLAMSILANGALVSEIPIDSPPRKEHFPRRNRIISGLSYGIIVVEAAKKSGSLITANYAIEQGREVFALPGSIHNPLAKGCHQLIREGAICIEDVNQVLEVLAPVLTEFHGDASINFNDTISQGSNQLFIQEEIHSHTQDPMEATLMAALSDICTPIDVIVQQTGLSAQQVSVLLLSLELNGQVKSVPGGIIRLNNR</sequence>
<dbReference type="InterPro" id="IPR057666">
    <property type="entry name" value="DrpA_SLOG"/>
</dbReference>
<dbReference type="InterPro" id="IPR036388">
    <property type="entry name" value="WH-like_DNA-bd_sf"/>
</dbReference>
<reference evidence="5" key="2">
    <citation type="journal article" date="2016" name="Genome Announc.">
        <title>Draft Genome Sequences of Two Novel Amoeba-Resistant Intranuclear Bacteria, 'Candidatus Berkiella cookevillensis' and 'Candidatus Berkiella aquae'.</title>
        <authorList>
            <person name="Mehari Y.T."/>
            <person name="Arivett B.A."/>
            <person name="Farone A.L."/>
            <person name="Gunderson J.H."/>
            <person name="Farone M.B."/>
        </authorList>
    </citation>
    <scope>NUCLEOTIDE SEQUENCE</scope>
    <source>
        <strain evidence="5">CC99</strain>
    </source>
</reference>
<accession>A0A0Q9YQS2</accession>
<dbReference type="Gene3D" id="3.40.50.450">
    <property type="match status" value="1"/>
</dbReference>
<feature type="domain" description="Smf/DprA SLOG" evidence="2">
    <location>
        <begin position="89"/>
        <end position="297"/>
    </location>
</feature>
<dbReference type="InterPro" id="IPR041614">
    <property type="entry name" value="DprA_WH"/>
</dbReference>
<dbReference type="PANTHER" id="PTHR43022:SF1">
    <property type="entry name" value="PROTEIN SMF"/>
    <property type="match status" value="1"/>
</dbReference>
<evidence type="ECO:0000256" key="1">
    <source>
        <dbReference type="ARBA" id="ARBA00006525"/>
    </source>
</evidence>
<keyword evidence="6" id="KW-1185">Reference proteome</keyword>
<comment type="similarity">
    <text evidence="1">Belongs to the DprA/Smf family.</text>
</comment>
<dbReference type="OrthoDB" id="9785707at2"/>
<dbReference type="PATRIC" id="fig|1590042.3.peg.1341"/>
<dbReference type="Proteomes" id="UP000051494">
    <property type="component" value="Unassembled WGS sequence"/>
</dbReference>
<evidence type="ECO:0000313" key="4">
    <source>
        <dbReference type="EMBL" id="KRG18839.1"/>
    </source>
</evidence>